<accession>A0A1R1Y3P8</accession>
<evidence type="ECO:0000313" key="12">
    <source>
        <dbReference type="Proteomes" id="UP000187283"/>
    </source>
</evidence>
<evidence type="ECO:0000256" key="6">
    <source>
        <dbReference type="ARBA" id="ARBA00022989"/>
    </source>
</evidence>
<dbReference type="STRING" id="133412.A0A1R1Y3P8"/>
<keyword evidence="3 10" id="KW-0808">Transferase</keyword>
<keyword evidence="12" id="KW-1185">Reference proteome</keyword>
<dbReference type="GO" id="GO:0034625">
    <property type="term" value="P:fatty acid elongation, monounsaturated fatty acid"/>
    <property type="evidence" value="ECO:0007669"/>
    <property type="project" value="TreeGrafter"/>
</dbReference>
<feature type="transmembrane region" description="Helical" evidence="10">
    <location>
        <begin position="131"/>
        <end position="151"/>
    </location>
</feature>
<evidence type="ECO:0000256" key="3">
    <source>
        <dbReference type="ARBA" id="ARBA00022679"/>
    </source>
</evidence>
<dbReference type="EMBL" id="LSSN01000979">
    <property type="protein sequence ID" value="OMJ21528.1"/>
    <property type="molecule type" value="Genomic_DNA"/>
</dbReference>
<feature type="transmembrane region" description="Helical" evidence="10">
    <location>
        <begin position="31"/>
        <end position="47"/>
    </location>
</feature>
<keyword evidence="5 10" id="KW-0276">Fatty acid metabolism</keyword>
<dbReference type="OrthoDB" id="10259681at2759"/>
<keyword evidence="8 10" id="KW-0472">Membrane</keyword>
<name>A0A1R1Y3P8_9FUNG</name>
<evidence type="ECO:0000256" key="9">
    <source>
        <dbReference type="ARBA" id="ARBA00023160"/>
    </source>
</evidence>
<dbReference type="Pfam" id="PF01151">
    <property type="entry name" value="ELO"/>
    <property type="match status" value="1"/>
</dbReference>
<feature type="transmembrane region" description="Helical" evidence="10">
    <location>
        <begin position="251"/>
        <end position="271"/>
    </location>
</feature>
<comment type="catalytic activity">
    <reaction evidence="10">
        <text>an acyl-CoA + malonyl-CoA + H(+) = a 3-oxoacyl-CoA + CO2 + CoA</text>
        <dbReference type="Rhea" id="RHEA:50252"/>
        <dbReference type="ChEBI" id="CHEBI:15378"/>
        <dbReference type="ChEBI" id="CHEBI:16526"/>
        <dbReference type="ChEBI" id="CHEBI:57287"/>
        <dbReference type="ChEBI" id="CHEBI:57384"/>
        <dbReference type="ChEBI" id="CHEBI:58342"/>
        <dbReference type="ChEBI" id="CHEBI:90726"/>
    </reaction>
    <physiologicalReaction direction="left-to-right" evidence="10">
        <dbReference type="Rhea" id="RHEA:50253"/>
    </physiologicalReaction>
</comment>
<comment type="similarity">
    <text evidence="10">Belongs to the ELO family.</text>
</comment>
<evidence type="ECO:0000256" key="4">
    <source>
        <dbReference type="ARBA" id="ARBA00022692"/>
    </source>
</evidence>
<dbReference type="Proteomes" id="UP000187283">
    <property type="component" value="Unassembled WGS sequence"/>
</dbReference>
<dbReference type="EC" id="2.3.1.-" evidence="10"/>
<dbReference type="GO" id="GO:0030148">
    <property type="term" value="P:sphingolipid biosynthetic process"/>
    <property type="evidence" value="ECO:0007669"/>
    <property type="project" value="TreeGrafter"/>
</dbReference>
<protein>
    <recommendedName>
        <fullName evidence="10">Elongation of fatty acids protein</fullName>
        <ecNumber evidence="10">2.3.1.-</ecNumber>
    </recommendedName>
</protein>
<dbReference type="GO" id="GO:0034626">
    <property type="term" value="P:fatty acid elongation, polyunsaturated fatty acid"/>
    <property type="evidence" value="ECO:0007669"/>
    <property type="project" value="TreeGrafter"/>
</dbReference>
<gene>
    <name evidence="11" type="ORF">AYI70_g3438</name>
</gene>
<evidence type="ECO:0000256" key="10">
    <source>
        <dbReference type="RuleBase" id="RU361115"/>
    </source>
</evidence>
<organism evidence="11 12">
    <name type="scientific">Smittium culicis</name>
    <dbReference type="NCBI Taxonomy" id="133412"/>
    <lineage>
        <taxon>Eukaryota</taxon>
        <taxon>Fungi</taxon>
        <taxon>Fungi incertae sedis</taxon>
        <taxon>Zoopagomycota</taxon>
        <taxon>Kickxellomycotina</taxon>
        <taxon>Harpellomycetes</taxon>
        <taxon>Harpellales</taxon>
        <taxon>Legeriomycetaceae</taxon>
        <taxon>Smittium</taxon>
    </lineage>
</organism>
<comment type="caution">
    <text evidence="11">The sequence shown here is derived from an EMBL/GenBank/DDBJ whole genome shotgun (WGS) entry which is preliminary data.</text>
</comment>
<evidence type="ECO:0000256" key="5">
    <source>
        <dbReference type="ARBA" id="ARBA00022832"/>
    </source>
</evidence>
<comment type="subcellular location">
    <subcellularLocation>
        <location evidence="1">Membrane</location>
        <topology evidence="1">Multi-pass membrane protein</topology>
    </subcellularLocation>
</comment>
<feature type="transmembrane region" description="Helical" evidence="10">
    <location>
        <begin position="75"/>
        <end position="94"/>
    </location>
</feature>
<evidence type="ECO:0000256" key="8">
    <source>
        <dbReference type="ARBA" id="ARBA00023136"/>
    </source>
</evidence>
<dbReference type="GO" id="GO:0009922">
    <property type="term" value="F:fatty acid elongase activity"/>
    <property type="evidence" value="ECO:0007669"/>
    <property type="project" value="InterPro"/>
</dbReference>
<dbReference type="PANTHER" id="PTHR11157:SF169">
    <property type="entry name" value="ELONGATION OF FATTY ACIDS PROTEIN"/>
    <property type="match status" value="1"/>
</dbReference>
<feature type="transmembrane region" description="Helical" evidence="10">
    <location>
        <begin position="181"/>
        <end position="200"/>
    </location>
</feature>
<reference evidence="11 12" key="1">
    <citation type="submission" date="2017-01" db="EMBL/GenBank/DDBJ databases">
        <authorList>
            <person name="Mah S.A."/>
            <person name="Swanson W.J."/>
            <person name="Moy G.W."/>
            <person name="Vacquier V.D."/>
        </authorList>
    </citation>
    <scope>NUCLEOTIDE SEQUENCE [LARGE SCALE GENOMIC DNA]</scope>
    <source>
        <strain evidence="11 12">GSMNP</strain>
    </source>
</reference>
<dbReference type="GO" id="GO:0042761">
    <property type="term" value="P:very long-chain fatty acid biosynthetic process"/>
    <property type="evidence" value="ECO:0007669"/>
    <property type="project" value="TreeGrafter"/>
</dbReference>
<dbReference type="PANTHER" id="PTHR11157">
    <property type="entry name" value="FATTY ACID ACYL TRANSFERASE-RELATED"/>
    <property type="match status" value="1"/>
</dbReference>
<evidence type="ECO:0000256" key="1">
    <source>
        <dbReference type="ARBA" id="ARBA00004141"/>
    </source>
</evidence>
<keyword evidence="6 10" id="KW-1133">Transmembrane helix</keyword>
<dbReference type="AlphaFoldDB" id="A0A1R1Y3P8"/>
<evidence type="ECO:0000256" key="7">
    <source>
        <dbReference type="ARBA" id="ARBA00023098"/>
    </source>
</evidence>
<dbReference type="GO" id="GO:0019367">
    <property type="term" value="P:fatty acid elongation, saturated fatty acid"/>
    <property type="evidence" value="ECO:0007669"/>
    <property type="project" value="TreeGrafter"/>
</dbReference>
<proteinExistence type="inferred from homology"/>
<evidence type="ECO:0000256" key="2">
    <source>
        <dbReference type="ARBA" id="ARBA00022516"/>
    </source>
</evidence>
<evidence type="ECO:0000313" key="11">
    <source>
        <dbReference type="EMBL" id="OMJ21528.1"/>
    </source>
</evidence>
<keyword evidence="4 10" id="KW-0812">Transmembrane</keyword>
<sequence>MFPSWPPPQILIAPESMILGSIAKYTMRADYMLMGVALYVGAVHYFQPPADKSSLSRVEAKRQNKASAKKSENSFLFTAFVFLHNLFLAVYSGWTFVSSFPILADTISKEGLFSGFCDSNFTSWNAGLFELAYLFYLSKFYEIIDTVIILMKGRRSSTLQTYHHSGAIICMYMGVRYCPAAIFYFVIVNSFIHTIMYSYYALTSIGITPPGKQYLTTLQISQFLGGIAYASTALLMPTCNNQSQFIATSVNFIYVFPLLYLFVSFAIRTYGPSFVKKPLSSKKSL</sequence>
<feature type="transmembrane region" description="Helical" evidence="10">
    <location>
        <begin position="220"/>
        <end position="239"/>
    </location>
</feature>
<keyword evidence="7 10" id="KW-0443">Lipid metabolism</keyword>
<keyword evidence="9 10" id="KW-0275">Fatty acid biosynthesis</keyword>
<keyword evidence="2 10" id="KW-0444">Lipid biosynthesis</keyword>
<dbReference type="InterPro" id="IPR002076">
    <property type="entry name" value="ELO_fam"/>
</dbReference>
<dbReference type="GO" id="GO:0005789">
    <property type="term" value="C:endoplasmic reticulum membrane"/>
    <property type="evidence" value="ECO:0007669"/>
    <property type="project" value="TreeGrafter"/>
</dbReference>